<dbReference type="Pfam" id="PF04480">
    <property type="entry name" value="DUF559"/>
    <property type="match status" value="1"/>
</dbReference>
<dbReference type="AlphaFoldDB" id="B0CEC9"/>
<dbReference type="Proteomes" id="UP000000268">
    <property type="component" value="Chromosome"/>
</dbReference>
<dbReference type="PANTHER" id="PTHR38590">
    <property type="entry name" value="BLL0828 PROTEIN"/>
    <property type="match status" value="1"/>
</dbReference>
<protein>
    <recommendedName>
        <fullName evidence="1">DUF559 domain-containing protein</fullName>
    </recommendedName>
</protein>
<dbReference type="InterPro" id="IPR047216">
    <property type="entry name" value="Endonuclease_DUF559_bact"/>
</dbReference>
<keyword evidence="3" id="KW-1185">Reference proteome</keyword>
<accession>B0CEC9</accession>
<dbReference type="KEGG" id="amr:AM1_0717"/>
<feature type="domain" description="DUF559" evidence="1">
    <location>
        <begin position="1"/>
        <end position="49"/>
    </location>
</feature>
<gene>
    <name evidence="2" type="ordered locus">AM1_0717</name>
</gene>
<dbReference type="InterPro" id="IPR007569">
    <property type="entry name" value="DUF559"/>
</dbReference>
<organism evidence="2 3">
    <name type="scientific">Acaryochloris marina (strain MBIC 11017)</name>
    <dbReference type="NCBI Taxonomy" id="329726"/>
    <lineage>
        <taxon>Bacteria</taxon>
        <taxon>Bacillati</taxon>
        <taxon>Cyanobacteriota</taxon>
        <taxon>Cyanophyceae</taxon>
        <taxon>Acaryochloridales</taxon>
        <taxon>Acaryochloridaceae</taxon>
        <taxon>Acaryochloris</taxon>
    </lineage>
</organism>
<reference evidence="2 3" key="1">
    <citation type="journal article" date="2008" name="Proc. Natl. Acad. Sci. U.S.A.">
        <title>Niche adaptation and genome expansion in the chlorophyll d-producing cyanobacterium Acaryochloris marina.</title>
        <authorList>
            <person name="Swingley W.D."/>
            <person name="Chen M."/>
            <person name="Cheung P.C."/>
            <person name="Conrad A.L."/>
            <person name="Dejesa L.C."/>
            <person name="Hao J."/>
            <person name="Honchak B.M."/>
            <person name="Karbach L.E."/>
            <person name="Kurdoglu A."/>
            <person name="Lahiri S."/>
            <person name="Mastrian S.D."/>
            <person name="Miyashita H."/>
            <person name="Page L."/>
            <person name="Ramakrishna P."/>
            <person name="Satoh S."/>
            <person name="Sattley W.M."/>
            <person name="Shimada Y."/>
            <person name="Taylor H.L."/>
            <person name="Tomo T."/>
            <person name="Tsuchiya T."/>
            <person name="Wang Z.T."/>
            <person name="Raymond J."/>
            <person name="Mimuro M."/>
            <person name="Blankenship R.E."/>
            <person name="Touchman J.W."/>
        </authorList>
    </citation>
    <scope>NUCLEOTIDE SEQUENCE [LARGE SCALE GENOMIC DNA]</scope>
    <source>
        <strain evidence="3">MBIC 11017</strain>
    </source>
</reference>
<evidence type="ECO:0000313" key="3">
    <source>
        <dbReference type="Proteomes" id="UP000000268"/>
    </source>
</evidence>
<evidence type="ECO:0000259" key="1">
    <source>
        <dbReference type="Pfam" id="PF04480"/>
    </source>
</evidence>
<dbReference type="EMBL" id="CP000828">
    <property type="protein sequence ID" value="ABW25763.1"/>
    <property type="molecule type" value="Genomic_DNA"/>
</dbReference>
<dbReference type="HOGENOM" id="CLU_2968659_0_0_3"/>
<dbReference type="eggNOG" id="COG2852">
    <property type="taxonomic scope" value="Bacteria"/>
</dbReference>
<evidence type="ECO:0000313" key="2">
    <source>
        <dbReference type="EMBL" id="ABW25763.1"/>
    </source>
</evidence>
<sequence length="58" mass="7028">MIELDGDIHNRLKYDEARTEQLHQLGFRLIRFHNSDVMHHLDHVLQQIRYASEQSTDR</sequence>
<proteinExistence type="predicted"/>
<dbReference type="STRING" id="329726.AM1_0717"/>
<dbReference type="Gene3D" id="3.40.960.10">
    <property type="entry name" value="VSR Endonuclease"/>
    <property type="match status" value="1"/>
</dbReference>
<name>B0CEC9_ACAM1</name>
<dbReference type="PANTHER" id="PTHR38590:SF1">
    <property type="entry name" value="BLL0828 PROTEIN"/>
    <property type="match status" value="1"/>
</dbReference>